<dbReference type="InterPro" id="IPR011009">
    <property type="entry name" value="Kinase-like_dom_sf"/>
</dbReference>
<dbReference type="Pfam" id="PF13637">
    <property type="entry name" value="Ank_4"/>
    <property type="match status" value="1"/>
</dbReference>
<keyword evidence="2" id="KW-0547">Nucleotide-binding</keyword>
<dbReference type="PROSITE" id="PS00107">
    <property type="entry name" value="PROTEIN_KINASE_ATP"/>
    <property type="match status" value="1"/>
</dbReference>
<evidence type="ECO:0000259" key="6">
    <source>
        <dbReference type="PROSITE" id="PS50011"/>
    </source>
</evidence>
<evidence type="ECO:0000313" key="7">
    <source>
        <dbReference type="EMBL" id="CAD7234023.1"/>
    </source>
</evidence>
<dbReference type="Gene3D" id="1.25.40.20">
    <property type="entry name" value="Ankyrin repeat-containing domain"/>
    <property type="match status" value="1"/>
</dbReference>
<evidence type="ECO:0000256" key="2">
    <source>
        <dbReference type="ARBA" id="ARBA00022741"/>
    </source>
</evidence>
<dbReference type="InterPro" id="IPR002110">
    <property type="entry name" value="Ankyrin_rpt"/>
</dbReference>
<organism evidence="7">
    <name type="scientific">Cyprideis torosa</name>
    <dbReference type="NCBI Taxonomy" id="163714"/>
    <lineage>
        <taxon>Eukaryota</taxon>
        <taxon>Metazoa</taxon>
        <taxon>Ecdysozoa</taxon>
        <taxon>Arthropoda</taxon>
        <taxon>Crustacea</taxon>
        <taxon>Oligostraca</taxon>
        <taxon>Ostracoda</taxon>
        <taxon>Podocopa</taxon>
        <taxon>Podocopida</taxon>
        <taxon>Cytherocopina</taxon>
        <taxon>Cytheroidea</taxon>
        <taxon>Cytherideidae</taxon>
        <taxon>Cyprideis</taxon>
    </lineage>
</organism>
<dbReference type="PANTHER" id="PTHR11042">
    <property type="entry name" value="EUKARYOTIC TRANSLATION INITIATION FACTOR 2-ALPHA KINASE EIF2-ALPHA KINASE -RELATED"/>
    <property type="match status" value="1"/>
</dbReference>
<sequence>MTGFRDLKLMLDELDHLYSEKTLQDLGKVIRTLPTIDEDERSPLHKAKTAETAKLLVEKGANVDRINKAGETPLHLCCEWVTKSCKAAPQYGASCDIRNKEGQTSCEVAIAKGYVYIAAQFPHYFPSVLSSTESGFKQEFEVLSGIGEGGYGKVYKVKKKTDGKDYALKCVTISGNSEKMQRSLREVRAAMQLGVVYKVKKKTDGKEYALKCVTISGDSEKMQRSLREVRAAMQLGGYHIVKCYDAWIEVAEDDEKERNNYYSKSSTTSWSEIMERRKRWEENRKLQEGGQKSQEGIEKTEEVNPETERTESRGGQQVMKLKHTV</sequence>
<dbReference type="GO" id="GO:0005737">
    <property type="term" value="C:cytoplasm"/>
    <property type="evidence" value="ECO:0007669"/>
    <property type="project" value="TreeGrafter"/>
</dbReference>
<feature type="compositionally biased region" description="Basic and acidic residues" evidence="5">
    <location>
        <begin position="295"/>
        <end position="312"/>
    </location>
</feature>
<keyword evidence="4" id="KW-0067">ATP-binding</keyword>
<evidence type="ECO:0000256" key="4">
    <source>
        <dbReference type="ARBA" id="ARBA00022840"/>
    </source>
</evidence>
<dbReference type="PROSITE" id="PS50011">
    <property type="entry name" value="PROTEIN_KINASE_DOM"/>
    <property type="match status" value="1"/>
</dbReference>
<feature type="domain" description="Protein kinase" evidence="6">
    <location>
        <begin position="140"/>
        <end position="325"/>
    </location>
</feature>
<reference evidence="7" key="1">
    <citation type="submission" date="2020-11" db="EMBL/GenBank/DDBJ databases">
        <authorList>
            <person name="Tran Van P."/>
        </authorList>
    </citation>
    <scope>NUCLEOTIDE SEQUENCE</scope>
</reference>
<dbReference type="GO" id="GO:0004672">
    <property type="term" value="F:protein kinase activity"/>
    <property type="evidence" value="ECO:0007669"/>
    <property type="project" value="InterPro"/>
</dbReference>
<dbReference type="InterPro" id="IPR000719">
    <property type="entry name" value="Prot_kinase_dom"/>
</dbReference>
<dbReference type="EMBL" id="OB667545">
    <property type="protein sequence ID" value="CAD7234023.1"/>
    <property type="molecule type" value="Genomic_DNA"/>
</dbReference>
<keyword evidence="1" id="KW-0808">Transferase</keyword>
<dbReference type="GO" id="GO:0005634">
    <property type="term" value="C:nucleus"/>
    <property type="evidence" value="ECO:0007669"/>
    <property type="project" value="TreeGrafter"/>
</dbReference>
<evidence type="ECO:0000256" key="1">
    <source>
        <dbReference type="ARBA" id="ARBA00022679"/>
    </source>
</evidence>
<protein>
    <recommendedName>
        <fullName evidence="6">Protein kinase domain-containing protein</fullName>
    </recommendedName>
</protein>
<gene>
    <name evidence="7" type="ORF">CTOB1V02_LOCUS11841</name>
</gene>
<evidence type="ECO:0000256" key="3">
    <source>
        <dbReference type="ARBA" id="ARBA00022777"/>
    </source>
</evidence>
<dbReference type="SUPFAM" id="SSF56112">
    <property type="entry name" value="Protein kinase-like (PK-like)"/>
    <property type="match status" value="2"/>
</dbReference>
<dbReference type="Gene3D" id="3.30.200.20">
    <property type="entry name" value="Phosphorylase Kinase, domain 1"/>
    <property type="match status" value="2"/>
</dbReference>
<proteinExistence type="predicted"/>
<dbReference type="InterPro" id="IPR050339">
    <property type="entry name" value="CC_SR_Kinase"/>
</dbReference>
<feature type="region of interest" description="Disordered" evidence="5">
    <location>
        <begin position="281"/>
        <end position="325"/>
    </location>
</feature>
<evidence type="ECO:0000256" key="5">
    <source>
        <dbReference type="SAM" id="MobiDB-lite"/>
    </source>
</evidence>
<dbReference type="InterPro" id="IPR017441">
    <property type="entry name" value="Protein_kinase_ATP_BS"/>
</dbReference>
<dbReference type="OrthoDB" id="5402602at2759"/>
<accession>A0A7R8WT24</accession>
<dbReference type="AlphaFoldDB" id="A0A7R8WT24"/>
<dbReference type="GO" id="GO:0005524">
    <property type="term" value="F:ATP binding"/>
    <property type="evidence" value="ECO:0007669"/>
    <property type="project" value="UniProtKB-UniRule"/>
</dbReference>
<name>A0A7R8WT24_9CRUS</name>
<keyword evidence="3" id="KW-0418">Kinase</keyword>
<dbReference type="SUPFAM" id="SSF48403">
    <property type="entry name" value="Ankyrin repeat"/>
    <property type="match status" value="1"/>
</dbReference>
<dbReference type="InterPro" id="IPR036770">
    <property type="entry name" value="Ankyrin_rpt-contain_sf"/>
</dbReference>